<dbReference type="Pfam" id="PF00397">
    <property type="entry name" value="WW"/>
    <property type="match status" value="1"/>
</dbReference>
<evidence type="ECO:0000313" key="3">
    <source>
        <dbReference type="EMBL" id="QHT90197.1"/>
    </source>
</evidence>
<feature type="compositionally biased region" description="Polar residues" evidence="1">
    <location>
        <begin position="103"/>
        <end position="123"/>
    </location>
</feature>
<evidence type="ECO:0000256" key="1">
    <source>
        <dbReference type="SAM" id="MobiDB-lite"/>
    </source>
</evidence>
<dbReference type="AlphaFoldDB" id="A0A6C0ICQ4"/>
<accession>A0A6C0ICQ4</accession>
<proteinExistence type="predicted"/>
<feature type="domain" description="WW" evidence="2">
    <location>
        <begin position="173"/>
        <end position="206"/>
    </location>
</feature>
<dbReference type="PROSITE" id="PS50020">
    <property type="entry name" value="WW_DOMAIN_2"/>
    <property type="match status" value="1"/>
</dbReference>
<dbReference type="SUPFAM" id="SSF51045">
    <property type="entry name" value="WW domain"/>
    <property type="match status" value="1"/>
</dbReference>
<feature type="compositionally biased region" description="Low complexity" evidence="1">
    <location>
        <begin position="76"/>
        <end position="87"/>
    </location>
</feature>
<reference evidence="3" key="1">
    <citation type="journal article" date="2020" name="Nature">
        <title>Giant virus diversity and host interactions through global metagenomics.</title>
        <authorList>
            <person name="Schulz F."/>
            <person name="Roux S."/>
            <person name="Paez-Espino D."/>
            <person name="Jungbluth S."/>
            <person name="Walsh D.A."/>
            <person name="Denef V.J."/>
            <person name="McMahon K.D."/>
            <person name="Konstantinidis K.T."/>
            <person name="Eloe-Fadrosh E.A."/>
            <person name="Kyrpides N.C."/>
            <person name="Woyke T."/>
        </authorList>
    </citation>
    <scope>NUCLEOTIDE SEQUENCE</scope>
    <source>
        <strain evidence="3">GVMAG-M-3300023184-68</strain>
    </source>
</reference>
<organism evidence="3">
    <name type="scientific">viral metagenome</name>
    <dbReference type="NCBI Taxonomy" id="1070528"/>
    <lineage>
        <taxon>unclassified sequences</taxon>
        <taxon>metagenomes</taxon>
        <taxon>organismal metagenomes</taxon>
    </lineage>
</organism>
<name>A0A6C0ICQ4_9ZZZZ</name>
<feature type="region of interest" description="Disordered" evidence="1">
    <location>
        <begin position="68"/>
        <end position="124"/>
    </location>
</feature>
<dbReference type="EMBL" id="MN740153">
    <property type="protein sequence ID" value="QHT90197.1"/>
    <property type="molecule type" value="Genomic_DNA"/>
</dbReference>
<dbReference type="Gene3D" id="2.20.70.10">
    <property type="match status" value="1"/>
</dbReference>
<evidence type="ECO:0000259" key="2">
    <source>
        <dbReference type="PROSITE" id="PS50020"/>
    </source>
</evidence>
<feature type="region of interest" description="Disordered" evidence="1">
    <location>
        <begin position="1"/>
        <end position="23"/>
    </location>
</feature>
<dbReference type="SMART" id="SM00456">
    <property type="entry name" value="WW"/>
    <property type="match status" value="1"/>
</dbReference>
<dbReference type="InterPro" id="IPR001202">
    <property type="entry name" value="WW_dom"/>
</dbReference>
<sequence length="332" mass="36453">MQKTKKIHQKSNTKHGKKRKVRTIKRAKKNIRGYDGGYGLLGNMQYPLYGSDKNSGYVKQMVDDIENGKQNKWSDGRSSSRPSSIGSELTMNSKADTIPPPTNTRLSGDNVASDQTSPATMSPSKLVVEGFQPSDQIASVNDVPISPALRRQQGVRGLDVDTTEGVPVSPLVDELPPGYEKKQTLDGNWYYVNHNDGTTSWTPPAPNSSGLRSDEATFRVSNEEAGSPLQQPPLPMVDTTGVVNEPAPMVQVLAESGTIYIVRYRNNNGAILEKEVFKHIDTNPGTYTRYVFDGNNIPQKCGIPIFDIGDAVKKRYEPNCEEISLAPLGITR</sequence>
<protein>
    <recommendedName>
        <fullName evidence="2">WW domain-containing protein</fullName>
    </recommendedName>
</protein>
<dbReference type="InterPro" id="IPR036020">
    <property type="entry name" value="WW_dom_sf"/>
</dbReference>
<dbReference type="CDD" id="cd00201">
    <property type="entry name" value="WW"/>
    <property type="match status" value="1"/>
</dbReference>